<dbReference type="OrthoDB" id="7064929at2"/>
<dbReference type="Proteomes" id="UP000324285">
    <property type="component" value="Chromosome"/>
</dbReference>
<gene>
    <name evidence="1" type="ORF">E4T21_20990</name>
</gene>
<dbReference type="CDD" id="cd14743">
    <property type="entry name" value="PAAR_CT_1"/>
    <property type="match status" value="1"/>
</dbReference>
<dbReference type="RefSeq" id="WP_149286888.1">
    <property type="nucleotide sequence ID" value="NZ_CP038437.2"/>
</dbReference>
<protein>
    <submittedName>
        <fullName evidence="1">PAAR domain-containing protein</fullName>
    </submittedName>
</protein>
<keyword evidence="2" id="KW-1185">Reference proteome</keyword>
<dbReference type="EMBL" id="CP038437">
    <property type="protein sequence ID" value="QEM83768.1"/>
    <property type="molecule type" value="Genomic_DNA"/>
</dbReference>
<evidence type="ECO:0000313" key="2">
    <source>
        <dbReference type="Proteomes" id="UP000324285"/>
    </source>
</evidence>
<dbReference type="Pfam" id="PF05488">
    <property type="entry name" value="PAAR_motif"/>
    <property type="match status" value="1"/>
</dbReference>
<name>A0A5C1NMU9_9GAMM</name>
<dbReference type="Gene3D" id="2.60.200.60">
    <property type="match status" value="1"/>
</dbReference>
<dbReference type="AlphaFoldDB" id="A0A5C1NMU9"/>
<evidence type="ECO:0000313" key="1">
    <source>
        <dbReference type="EMBL" id="QEM83768.1"/>
    </source>
</evidence>
<sequence length="88" mass="9327">MLEVNGVRVSRVGDVVECDCPGGPHTLVTGDKDVLIHDQPMALLGDRSSCGATVEQGMAVFLHRALDVAYDGCRMSCGGHVRITDDEA</sequence>
<organism evidence="1 2">
    <name type="scientific">Halomonas binhaiensis</name>
    <dbReference type="NCBI Taxonomy" id="2562282"/>
    <lineage>
        <taxon>Bacteria</taxon>
        <taxon>Pseudomonadati</taxon>
        <taxon>Pseudomonadota</taxon>
        <taxon>Gammaproteobacteria</taxon>
        <taxon>Oceanospirillales</taxon>
        <taxon>Halomonadaceae</taxon>
        <taxon>Halomonas</taxon>
    </lineage>
</organism>
<dbReference type="InterPro" id="IPR008727">
    <property type="entry name" value="PAAR_motif"/>
</dbReference>
<accession>A0A5C1NMU9</accession>
<dbReference type="KEGG" id="hbh:E4T21_20990"/>
<reference evidence="1" key="1">
    <citation type="submission" date="2021-02" db="EMBL/GenBank/DDBJ databases">
        <title>Strain Y2R2, a novel species of the genus Halomonas.</title>
        <authorList>
            <person name="Huang H."/>
        </authorList>
    </citation>
    <scope>NUCLEOTIDE SEQUENCE</scope>
    <source>
        <strain evidence="1">Y2R2</strain>
    </source>
</reference>
<proteinExistence type="predicted"/>